<evidence type="ECO:0000313" key="1">
    <source>
        <dbReference type="EMBL" id="SAY39129.1"/>
    </source>
</evidence>
<accession>A0A165B1E6</accession>
<evidence type="ECO:0000313" key="2">
    <source>
        <dbReference type="Proteomes" id="UP000182631"/>
    </source>
</evidence>
<organism evidence="1 2">
    <name type="scientific">Candidatus Synechococcus spongiarum</name>
    <dbReference type="NCBI Taxonomy" id="431041"/>
    <lineage>
        <taxon>Bacteria</taxon>
        <taxon>Bacillati</taxon>
        <taxon>Cyanobacteriota</taxon>
        <taxon>Cyanophyceae</taxon>
        <taxon>Synechococcales</taxon>
        <taxon>Synechococcaceae</taxon>
        <taxon>Synechococcus</taxon>
    </lineage>
</organism>
<dbReference type="AlphaFoldDB" id="A0A165B1E6"/>
<dbReference type="EMBL" id="FITM01000130">
    <property type="protein sequence ID" value="SAY39129.1"/>
    <property type="molecule type" value="Genomic_DNA"/>
</dbReference>
<reference evidence="2" key="1">
    <citation type="submission" date="2016-02" db="EMBL/GenBank/DDBJ databases">
        <authorList>
            <person name="liu f."/>
        </authorList>
    </citation>
    <scope>NUCLEOTIDE SEQUENCE [LARGE SCALE GENOMIC DNA]</scope>
</reference>
<sequence length="39" mass="4526">MPPDAAETTGFCYRCRTFEWRSPIEETLAKETKEQFQGA</sequence>
<name>A0A165B1E6_9SYNE</name>
<protein>
    <submittedName>
        <fullName evidence="1">Uncharacterized protein</fullName>
    </submittedName>
</protein>
<gene>
    <name evidence="1" type="ORF">FLM9_1187</name>
</gene>
<keyword evidence="2" id="KW-1185">Reference proteome</keyword>
<proteinExistence type="predicted"/>
<dbReference type="Proteomes" id="UP000182631">
    <property type="component" value="Unassembled WGS sequence"/>
</dbReference>